<evidence type="ECO:0000256" key="1">
    <source>
        <dbReference type="SAM" id="Phobius"/>
    </source>
</evidence>
<keyword evidence="3" id="KW-1185">Reference proteome</keyword>
<keyword evidence="1" id="KW-1133">Transmembrane helix</keyword>
<feature type="transmembrane region" description="Helical" evidence="1">
    <location>
        <begin position="19"/>
        <end position="38"/>
    </location>
</feature>
<dbReference type="Proteomes" id="UP000187209">
    <property type="component" value="Unassembled WGS sequence"/>
</dbReference>
<comment type="caution">
    <text evidence="2">The sequence shown here is derived from an EMBL/GenBank/DDBJ whole genome shotgun (WGS) entry which is preliminary data.</text>
</comment>
<protein>
    <submittedName>
        <fullName evidence="2">Uncharacterized protein</fullName>
    </submittedName>
</protein>
<evidence type="ECO:0000313" key="3">
    <source>
        <dbReference type="Proteomes" id="UP000187209"/>
    </source>
</evidence>
<name>A0A1R2ANF8_9CILI</name>
<dbReference type="OrthoDB" id="320954at2759"/>
<sequence>MRAEALEITHKILGIEMRIYDIIIMMLIGFLLVTMIILKGISLMKRSYSLKGEYQSNGFTNFTELSGFKAYKIGGHKYSSNKKPNANIMKKSTKEDIICSICGISLMMVS</sequence>
<dbReference type="AlphaFoldDB" id="A0A1R2ANF8"/>
<proteinExistence type="predicted"/>
<accession>A0A1R2ANF8</accession>
<organism evidence="2 3">
    <name type="scientific">Stentor coeruleus</name>
    <dbReference type="NCBI Taxonomy" id="5963"/>
    <lineage>
        <taxon>Eukaryota</taxon>
        <taxon>Sar</taxon>
        <taxon>Alveolata</taxon>
        <taxon>Ciliophora</taxon>
        <taxon>Postciliodesmatophora</taxon>
        <taxon>Heterotrichea</taxon>
        <taxon>Heterotrichida</taxon>
        <taxon>Stentoridae</taxon>
        <taxon>Stentor</taxon>
    </lineage>
</organism>
<dbReference type="EMBL" id="MPUH01001829">
    <property type="protein sequence ID" value="OMJ66073.1"/>
    <property type="molecule type" value="Genomic_DNA"/>
</dbReference>
<gene>
    <name evidence="2" type="ORF">SteCoe_37213</name>
</gene>
<evidence type="ECO:0000313" key="2">
    <source>
        <dbReference type="EMBL" id="OMJ66073.1"/>
    </source>
</evidence>
<keyword evidence="1" id="KW-0472">Membrane</keyword>
<reference evidence="2 3" key="1">
    <citation type="submission" date="2016-11" db="EMBL/GenBank/DDBJ databases">
        <title>The macronuclear genome of Stentor coeruleus: a giant cell with tiny introns.</title>
        <authorList>
            <person name="Slabodnick M."/>
            <person name="Ruby J.G."/>
            <person name="Reiff S.B."/>
            <person name="Swart E.C."/>
            <person name="Gosai S."/>
            <person name="Prabakaran S."/>
            <person name="Witkowska E."/>
            <person name="Larue G.E."/>
            <person name="Fisher S."/>
            <person name="Freeman R.M."/>
            <person name="Gunawardena J."/>
            <person name="Chu W."/>
            <person name="Stover N.A."/>
            <person name="Gregory B.D."/>
            <person name="Nowacki M."/>
            <person name="Derisi J."/>
            <person name="Roy S.W."/>
            <person name="Marshall W.F."/>
            <person name="Sood P."/>
        </authorList>
    </citation>
    <scope>NUCLEOTIDE SEQUENCE [LARGE SCALE GENOMIC DNA]</scope>
    <source>
        <strain evidence="2">WM001</strain>
    </source>
</reference>
<keyword evidence="1" id="KW-0812">Transmembrane</keyword>